<keyword evidence="1" id="KW-0812">Transmembrane</keyword>
<accession>A0A9Q1FL10</accession>
<evidence type="ECO:0000313" key="2">
    <source>
        <dbReference type="EMBL" id="KAJ8360821.1"/>
    </source>
</evidence>
<keyword evidence="3" id="KW-1185">Reference proteome</keyword>
<dbReference type="Proteomes" id="UP001152622">
    <property type="component" value="Chromosome 5"/>
</dbReference>
<evidence type="ECO:0000256" key="1">
    <source>
        <dbReference type="SAM" id="Phobius"/>
    </source>
</evidence>
<keyword evidence="1" id="KW-1133">Transmembrane helix</keyword>
<sequence>MSNPTPTQAAPEKGAVTNPCTCFTTFSRQLVQEAVHCGTLLPTHPVALPAALAYALVVGAAHQACILLFYAAHQDGVKSIRLITGGMNGSMLGCWESRHHMGWAAGVARGLPPFPEFRW</sequence>
<reference evidence="2" key="1">
    <citation type="journal article" date="2023" name="Science">
        <title>Genome structures resolve the early diversification of teleost fishes.</title>
        <authorList>
            <person name="Parey E."/>
            <person name="Louis A."/>
            <person name="Montfort J."/>
            <person name="Bouchez O."/>
            <person name="Roques C."/>
            <person name="Iampietro C."/>
            <person name="Lluch J."/>
            <person name="Castinel A."/>
            <person name="Donnadieu C."/>
            <person name="Desvignes T."/>
            <person name="Floi Bucao C."/>
            <person name="Jouanno E."/>
            <person name="Wen M."/>
            <person name="Mejri S."/>
            <person name="Dirks R."/>
            <person name="Jansen H."/>
            <person name="Henkel C."/>
            <person name="Chen W.J."/>
            <person name="Zahm M."/>
            <person name="Cabau C."/>
            <person name="Klopp C."/>
            <person name="Thompson A.W."/>
            <person name="Robinson-Rechavi M."/>
            <person name="Braasch I."/>
            <person name="Lecointre G."/>
            <person name="Bobe J."/>
            <person name="Postlethwait J.H."/>
            <person name="Berthelot C."/>
            <person name="Roest Crollius H."/>
            <person name="Guiguen Y."/>
        </authorList>
    </citation>
    <scope>NUCLEOTIDE SEQUENCE</scope>
    <source>
        <strain evidence="2">WJC10195</strain>
    </source>
</reference>
<gene>
    <name evidence="2" type="ORF">SKAU_G00173460</name>
</gene>
<name>A0A9Q1FL10_SYNKA</name>
<protein>
    <submittedName>
        <fullName evidence="2">Uncharacterized protein</fullName>
    </submittedName>
</protein>
<dbReference type="EMBL" id="JAINUF010000005">
    <property type="protein sequence ID" value="KAJ8360821.1"/>
    <property type="molecule type" value="Genomic_DNA"/>
</dbReference>
<dbReference type="AlphaFoldDB" id="A0A9Q1FL10"/>
<proteinExistence type="predicted"/>
<keyword evidence="1" id="KW-0472">Membrane</keyword>
<organism evidence="2 3">
    <name type="scientific">Synaphobranchus kaupii</name>
    <name type="common">Kaup's arrowtooth eel</name>
    <dbReference type="NCBI Taxonomy" id="118154"/>
    <lineage>
        <taxon>Eukaryota</taxon>
        <taxon>Metazoa</taxon>
        <taxon>Chordata</taxon>
        <taxon>Craniata</taxon>
        <taxon>Vertebrata</taxon>
        <taxon>Euteleostomi</taxon>
        <taxon>Actinopterygii</taxon>
        <taxon>Neopterygii</taxon>
        <taxon>Teleostei</taxon>
        <taxon>Anguilliformes</taxon>
        <taxon>Synaphobranchidae</taxon>
        <taxon>Synaphobranchus</taxon>
    </lineage>
</organism>
<comment type="caution">
    <text evidence="2">The sequence shown here is derived from an EMBL/GenBank/DDBJ whole genome shotgun (WGS) entry which is preliminary data.</text>
</comment>
<evidence type="ECO:0000313" key="3">
    <source>
        <dbReference type="Proteomes" id="UP001152622"/>
    </source>
</evidence>
<feature type="transmembrane region" description="Helical" evidence="1">
    <location>
        <begin position="51"/>
        <end position="72"/>
    </location>
</feature>